<protein>
    <recommendedName>
        <fullName evidence="5">F-box domain-containing protein</fullName>
    </recommendedName>
</protein>
<dbReference type="Proteomes" id="UP000827721">
    <property type="component" value="Unassembled WGS sequence"/>
</dbReference>
<feature type="region of interest" description="Disordered" evidence="1">
    <location>
        <begin position="43"/>
        <end position="93"/>
    </location>
</feature>
<keyword evidence="2" id="KW-0472">Membrane</keyword>
<evidence type="ECO:0000256" key="1">
    <source>
        <dbReference type="SAM" id="MobiDB-lite"/>
    </source>
</evidence>
<feature type="transmembrane region" description="Helical" evidence="2">
    <location>
        <begin position="7"/>
        <end position="26"/>
    </location>
</feature>
<keyword evidence="4" id="KW-1185">Reference proteome</keyword>
<evidence type="ECO:0008006" key="5">
    <source>
        <dbReference type="Google" id="ProtNLM"/>
    </source>
</evidence>
<proteinExistence type="predicted"/>
<dbReference type="EMBL" id="JAFEMO010000005">
    <property type="protein sequence ID" value="KAH7570913.1"/>
    <property type="molecule type" value="Genomic_DNA"/>
</dbReference>
<organism evidence="3 4">
    <name type="scientific">Xanthoceras sorbifolium</name>
    <dbReference type="NCBI Taxonomy" id="99658"/>
    <lineage>
        <taxon>Eukaryota</taxon>
        <taxon>Viridiplantae</taxon>
        <taxon>Streptophyta</taxon>
        <taxon>Embryophyta</taxon>
        <taxon>Tracheophyta</taxon>
        <taxon>Spermatophyta</taxon>
        <taxon>Magnoliopsida</taxon>
        <taxon>eudicotyledons</taxon>
        <taxon>Gunneridae</taxon>
        <taxon>Pentapetalae</taxon>
        <taxon>rosids</taxon>
        <taxon>malvids</taxon>
        <taxon>Sapindales</taxon>
        <taxon>Sapindaceae</taxon>
        <taxon>Xanthoceroideae</taxon>
        <taxon>Xanthoceras</taxon>
    </lineage>
</organism>
<comment type="caution">
    <text evidence="3">The sequence shown here is derived from an EMBL/GenBank/DDBJ whole genome shotgun (WGS) entry which is preliminary data.</text>
</comment>
<reference evidence="3 4" key="1">
    <citation type="submission" date="2021-02" db="EMBL/GenBank/DDBJ databases">
        <title>Plant Genome Project.</title>
        <authorList>
            <person name="Zhang R.-G."/>
        </authorList>
    </citation>
    <scope>NUCLEOTIDE SEQUENCE [LARGE SCALE GENOMIC DNA]</scope>
    <source>
        <tissue evidence="3">Leaves</tissue>
    </source>
</reference>
<accession>A0ABQ8I2S1</accession>
<evidence type="ECO:0000256" key="2">
    <source>
        <dbReference type="SAM" id="Phobius"/>
    </source>
</evidence>
<name>A0ABQ8I2S1_9ROSI</name>
<keyword evidence="2" id="KW-0812">Transmembrane</keyword>
<feature type="compositionally biased region" description="Basic and acidic residues" evidence="1">
    <location>
        <begin position="58"/>
        <end position="68"/>
    </location>
</feature>
<sequence>MLETTKALSLTSVQILAIYMTYVTWLTCGKPPLISNVGKQVKWGSGHAGSKTTMENSNSEKKKREHESIQNSMQNLSIPSSSDSHISCDHHGKQIREAEQQPHEALFLVLAYLPLYELLVMSEACIALREAVSRDVLPWLNIVVPKILCSRVSDEALMKITSKSDGRLTTLSLINCVKITDVGLQRVIQNNPFIDQVVGFHFPNVVSVTVVGSMIFKAAA</sequence>
<evidence type="ECO:0000313" key="4">
    <source>
        <dbReference type="Proteomes" id="UP000827721"/>
    </source>
</evidence>
<evidence type="ECO:0000313" key="3">
    <source>
        <dbReference type="EMBL" id="KAH7570913.1"/>
    </source>
</evidence>
<gene>
    <name evidence="3" type="ORF">JRO89_XS05G0221700</name>
</gene>
<keyword evidence="2" id="KW-1133">Transmembrane helix</keyword>